<sequence>MNSSTLSEKEVKRRRRIWAINSVSALVIVVTIVWGIMVFFHINESVYTDDAQVDAHITPINSRISGYIKDIRFDEHQKVHKGDTLVIIDDSEYRILLQNAEASLADAKANKTIAQSGIAIANTGTAIANANIEEMKARLDNMEANYNRYASLVKDEAVTRYQFDQVKSEYEAMSAKYKALLAQQQTSKLNSHESVQKVSVNNASLLKAESAIDLAKLNLSYTVITAPYDGVLGRRNIEEGQLVQNGTPLVNIVRDEQKWVTANYTESQMKNITMDKKVNIEIDALPGKTFEGKVVAISEATGSKYSAVPVDNATGNFVKVQQRIPVRINFTASNSRRDMDLLRVGMNAIIRIK</sequence>
<accession>A0A363NK84</accession>
<evidence type="ECO:0000313" key="10">
    <source>
        <dbReference type="Proteomes" id="UP000250831"/>
    </source>
</evidence>
<evidence type="ECO:0000256" key="4">
    <source>
        <dbReference type="ARBA" id="ARBA00023136"/>
    </source>
</evidence>
<proteinExistence type="predicted"/>
<dbReference type="Pfam" id="PF25954">
    <property type="entry name" value="Beta-barrel_RND_2"/>
    <property type="match status" value="1"/>
</dbReference>
<keyword evidence="2 6" id="KW-0812">Transmembrane</keyword>
<keyword evidence="5" id="KW-0175">Coiled coil</keyword>
<dbReference type="PANTHER" id="PTHR30386:SF26">
    <property type="entry name" value="TRANSPORT PROTEIN COMB"/>
    <property type="match status" value="1"/>
</dbReference>
<keyword evidence="4 6" id="KW-0472">Membrane</keyword>
<protein>
    <submittedName>
        <fullName evidence="9">Hemolysin D</fullName>
    </submittedName>
</protein>
<keyword evidence="10" id="KW-1185">Reference proteome</keyword>
<dbReference type="InterPro" id="IPR058625">
    <property type="entry name" value="MdtA-like_BSH"/>
</dbReference>
<dbReference type="Pfam" id="PF25917">
    <property type="entry name" value="BSH_RND"/>
    <property type="match status" value="1"/>
</dbReference>
<dbReference type="InterPro" id="IPR050739">
    <property type="entry name" value="MFP"/>
</dbReference>
<dbReference type="Gene3D" id="2.40.50.100">
    <property type="match status" value="1"/>
</dbReference>
<dbReference type="EMBL" id="QCXX01000011">
    <property type="protein sequence ID" value="PUV21219.1"/>
    <property type="molecule type" value="Genomic_DNA"/>
</dbReference>
<evidence type="ECO:0000259" key="7">
    <source>
        <dbReference type="Pfam" id="PF25917"/>
    </source>
</evidence>
<evidence type="ECO:0000256" key="3">
    <source>
        <dbReference type="ARBA" id="ARBA00022989"/>
    </source>
</evidence>
<feature type="transmembrane region" description="Helical" evidence="6">
    <location>
        <begin position="20"/>
        <end position="42"/>
    </location>
</feature>
<gene>
    <name evidence="9" type="ORF">DCO56_27620</name>
</gene>
<dbReference type="InterPro" id="IPR058792">
    <property type="entry name" value="Beta-barrel_RND_2"/>
</dbReference>
<dbReference type="Gene3D" id="1.10.287.470">
    <property type="entry name" value="Helix hairpin bin"/>
    <property type="match status" value="2"/>
</dbReference>
<evidence type="ECO:0000256" key="6">
    <source>
        <dbReference type="SAM" id="Phobius"/>
    </source>
</evidence>
<dbReference type="Proteomes" id="UP000250831">
    <property type="component" value="Unassembled WGS sequence"/>
</dbReference>
<evidence type="ECO:0000313" key="9">
    <source>
        <dbReference type="EMBL" id="PUV21219.1"/>
    </source>
</evidence>
<dbReference type="AlphaFoldDB" id="A0A363NK84"/>
<feature type="coiled-coil region" evidence="5">
    <location>
        <begin position="125"/>
        <end position="183"/>
    </location>
</feature>
<comment type="caution">
    <text evidence="9">The sequence shown here is derived from an EMBL/GenBank/DDBJ whole genome shotgun (WGS) entry which is preliminary data.</text>
</comment>
<dbReference type="OrthoDB" id="9811754at2"/>
<feature type="domain" description="CusB-like beta-barrel" evidence="8">
    <location>
        <begin position="259"/>
        <end position="297"/>
    </location>
</feature>
<organism evidence="9 10">
    <name type="scientific">Sphingobacterium athyrii</name>
    <dbReference type="NCBI Taxonomy" id="2152717"/>
    <lineage>
        <taxon>Bacteria</taxon>
        <taxon>Pseudomonadati</taxon>
        <taxon>Bacteroidota</taxon>
        <taxon>Sphingobacteriia</taxon>
        <taxon>Sphingobacteriales</taxon>
        <taxon>Sphingobacteriaceae</taxon>
        <taxon>Sphingobacterium</taxon>
    </lineage>
</organism>
<dbReference type="GO" id="GO:0016020">
    <property type="term" value="C:membrane"/>
    <property type="evidence" value="ECO:0007669"/>
    <property type="project" value="UniProtKB-SubCell"/>
</dbReference>
<feature type="domain" description="Multidrug resistance protein MdtA-like barrel-sandwich hybrid" evidence="7">
    <location>
        <begin position="60"/>
        <end position="253"/>
    </location>
</feature>
<dbReference type="SUPFAM" id="SSF111369">
    <property type="entry name" value="HlyD-like secretion proteins"/>
    <property type="match status" value="3"/>
</dbReference>
<reference evidence="9 10" key="1">
    <citation type="submission" date="2018-04" db="EMBL/GenBank/DDBJ databases">
        <title>Sphingobacterium sp. M46 Genome.</title>
        <authorList>
            <person name="Cheng J."/>
            <person name="Li Y."/>
        </authorList>
    </citation>
    <scope>NUCLEOTIDE SEQUENCE [LARGE SCALE GENOMIC DNA]</scope>
    <source>
        <strain evidence="9 10">M46</strain>
    </source>
</reference>
<keyword evidence="3 6" id="KW-1133">Transmembrane helix</keyword>
<name>A0A363NK84_9SPHI</name>
<evidence type="ECO:0000259" key="8">
    <source>
        <dbReference type="Pfam" id="PF25954"/>
    </source>
</evidence>
<evidence type="ECO:0000256" key="1">
    <source>
        <dbReference type="ARBA" id="ARBA00004167"/>
    </source>
</evidence>
<comment type="subcellular location">
    <subcellularLocation>
        <location evidence="1">Membrane</location>
        <topology evidence="1">Single-pass membrane protein</topology>
    </subcellularLocation>
</comment>
<dbReference type="PANTHER" id="PTHR30386">
    <property type="entry name" value="MEMBRANE FUSION SUBUNIT OF EMRAB-TOLC MULTIDRUG EFFLUX PUMP"/>
    <property type="match status" value="1"/>
</dbReference>
<evidence type="ECO:0000256" key="5">
    <source>
        <dbReference type="SAM" id="Coils"/>
    </source>
</evidence>
<evidence type="ECO:0000256" key="2">
    <source>
        <dbReference type="ARBA" id="ARBA00022692"/>
    </source>
</evidence>
<dbReference type="RefSeq" id="WP_108636917.1">
    <property type="nucleotide sequence ID" value="NZ_QCXX01000011.1"/>
</dbReference>
<dbReference type="Gene3D" id="2.40.30.170">
    <property type="match status" value="1"/>
</dbReference>
<dbReference type="GO" id="GO:0055085">
    <property type="term" value="P:transmembrane transport"/>
    <property type="evidence" value="ECO:0007669"/>
    <property type="project" value="InterPro"/>
</dbReference>